<dbReference type="InterPro" id="IPR052901">
    <property type="entry name" value="Bact_TGase-like"/>
</dbReference>
<feature type="transmembrane region" description="Helical" evidence="2">
    <location>
        <begin position="58"/>
        <end position="76"/>
    </location>
</feature>
<dbReference type="Pfam" id="PF11992">
    <property type="entry name" value="TgpA_N"/>
    <property type="match status" value="1"/>
</dbReference>
<dbReference type="Pfam" id="PF13559">
    <property type="entry name" value="DUF4129"/>
    <property type="match status" value="1"/>
</dbReference>
<keyword evidence="2" id="KW-1133">Transmembrane helix</keyword>
<dbReference type="EMBL" id="FMZE01000001">
    <property type="protein sequence ID" value="SDC12097.1"/>
    <property type="molecule type" value="Genomic_DNA"/>
</dbReference>
<keyword evidence="2" id="KW-0472">Membrane</keyword>
<feature type="transmembrane region" description="Helical" evidence="2">
    <location>
        <begin position="693"/>
        <end position="710"/>
    </location>
</feature>
<accession>A0A1G6J003</accession>
<dbReference type="InterPro" id="IPR002931">
    <property type="entry name" value="Transglutaminase-like"/>
</dbReference>
<feature type="transmembrane region" description="Helical" evidence="2">
    <location>
        <begin position="627"/>
        <end position="649"/>
    </location>
</feature>
<dbReference type="InterPro" id="IPR021878">
    <property type="entry name" value="TgpA_N"/>
</dbReference>
<feature type="compositionally biased region" description="Polar residues" evidence="1">
    <location>
        <begin position="579"/>
        <end position="588"/>
    </location>
</feature>
<proteinExistence type="predicted"/>
<feature type="transmembrane region" description="Helical" evidence="2">
    <location>
        <begin position="142"/>
        <end position="163"/>
    </location>
</feature>
<gene>
    <name evidence="3" type="ORF">SAMN05421630_101491</name>
</gene>
<keyword evidence="2" id="KW-0812">Transmembrane</keyword>
<sequence>MTTYPPAPPAAPPSPSPRPPAEAPSSSGFGTLLTPAVAGLATVSAATSLTGVVQGMAWLGYIVVATVLVGCTGVALRSLRVPVVLVGLAQLFVLLCLVVGVFTRSGILAIFPGPAAFSELNDVLIAAFDEIRTGLPPVEGSMPILCLVTIAIGLVAVVVDALAVGASAPAATGLVLLCVYAVPSALAGELLPWWTFALGAASFAGLLAVDGSHRHRRWRNRSTPGLGASPGTVSAPVAVVSAALVVGLVAGSTVTVIGTEGSLPGSADNGQNVPGGLGVNPFTSLRGMLDQGADVELFRVSGLGDDRRLLRAFTLDTYRPNEGWGLADGPMPAGVPATGPLPAAPGDDGSGESREIRIQPVNWYDLWLPTYGSPRSLRGLSDGWYYDRTSGTVFRERRQRPAPYVEVTSLEEPSQAELRIADPGADPVPESYTNIDGVDPRVAQLARDLTEGATNDFDRAQAIWQYFSPENGFVYDTSTAPATDPDAVADFVLNGKRGFCEQYASSMAVMLRSLGVPTRVAIGFTTGYPTSDYRTITSQDAHAWVEVYFGDHGWVSFDPTPLSDGRGYVPPYLEDENASSEPTSQQEESAPTAPSSSQAAPSPTDQAAGQEGGPAPPRPGFSDAPSWSGWSALVTALAALVLTLVAMTLGKRFAAGRHRDSSGSGPPRWLTPLAGALWLLTLLLLAWQLHWAVALAVLGVTAVGLAPSAAREFVRRKRLHDISARGPAAATSAWDELLDECADRGVHIPDSDTVRLAAQKIAHRHHLDDRGKNDLRTVVDVVERSWYGGADPAPKGPEFADAFSGLRDGLQRTAPKSWRSKLLPRSLFRRR</sequence>
<feature type="region of interest" description="Disordered" evidence="1">
    <location>
        <begin position="1"/>
        <end position="25"/>
    </location>
</feature>
<dbReference type="PANTHER" id="PTHR42736:SF1">
    <property type="entry name" value="PROTEIN-GLUTAMINE GAMMA-GLUTAMYLTRANSFERASE"/>
    <property type="match status" value="1"/>
</dbReference>
<evidence type="ECO:0000313" key="3">
    <source>
        <dbReference type="EMBL" id="SDC12097.1"/>
    </source>
</evidence>
<dbReference type="Gene3D" id="3.10.620.30">
    <property type="match status" value="1"/>
</dbReference>
<feature type="region of interest" description="Disordered" evidence="1">
    <location>
        <begin position="566"/>
        <end position="622"/>
    </location>
</feature>
<dbReference type="RefSeq" id="WP_091798642.1">
    <property type="nucleotide sequence ID" value="NZ_CP016353.1"/>
</dbReference>
<protein>
    <submittedName>
        <fullName evidence="3">Transglutaminase-like superfamily protein</fullName>
    </submittedName>
</protein>
<dbReference type="OrthoDB" id="9804023at2"/>
<dbReference type="Proteomes" id="UP000199494">
    <property type="component" value="Unassembled WGS sequence"/>
</dbReference>
<name>A0A1G6J003_9PSEU</name>
<evidence type="ECO:0000256" key="1">
    <source>
        <dbReference type="SAM" id="MobiDB-lite"/>
    </source>
</evidence>
<dbReference type="Pfam" id="PF01841">
    <property type="entry name" value="Transglut_core"/>
    <property type="match status" value="1"/>
</dbReference>
<dbReference type="InterPro" id="IPR025403">
    <property type="entry name" value="TgpA-like_C"/>
</dbReference>
<organism evidence="3 4">
    <name type="scientific">Prauserella marina</name>
    <dbReference type="NCBI Taxonomy" id="530584"/>
    <lineage>
        <taxon>Bacteria</taxon>
        <taxon>Bacillati</taxon>
        <taxon>Actinomycetota</taxon>
        <taxon>Actinomycetes</taxon>
        <taxon>Pseudonocardiales</taxon>
        <taxon>Pseudonocardiaceae</taxon>
        <taxon>Prauserella</taxon>
    </lineage>
</organism>
<feature type="transmembrane region" description="Helical" evidence="2">
    <location>
        <begin position="170"/>
        <end position="187"/>
    </location>
</feature>
<dbReference type="AlphaFoldDB" id="A0A1G6J003"/>
<dbReference type="PANTHER" id="PTHR42736">
    <property type="entry name" value="PROTEIN-GLUTAMINE GAMMA-GLUTAMYLTRANSFERASE"/>
    <property type="match status" value="1"/>
</dbReference>
<feature type="transmembrane region" description="Helical" evidence="2">
    <location>
        <begin position="233"/>
        <end position="257"/>
    </location>
</feature>
<evidence type="ECO:0000256" key="2">
    <source>
        <dbReference type="SAM" id="Phobius"/>
    </source>
</evidence>
<feature type="compositionally biased region" description="Pro residues" evidence="1">
    <location>
        <begin position="1"/>
        <end position="22"/>
    </location>
</feature>
<feature type="transmembrane region" description="Helical" evidence="2">
    <location>
        <begin position="669"/>
        <end position="687"/>
    </location>
</feature>
<reference evidence="3 4" key="1">
    <citation type="submission" date="2016-10" db="EMBL/GenBank/DDBJ databases">
        <authorList>
            <person name="de Groot N.N."/>
        </authorList>
    </citation>
    <scope>NUCLEOTIDE SEQUENCE [LARGE SCALE GENOMIC DNA]</scope>
    <source>
        <strain evidence="3 4">CGMCC 4.5506</strain>
    </source>
</reference>
<dbReference type="InterPro" id="IPR038765">
    <property type="entry name" value="Papain-like_cys_pep_sf"/>
</dbReference>
<dbReference type="SUPFAM" id="SSF54001">
    <property type="entry name" value="Cysteine proteinases"/>
    <property type="match status" value="1"/>
</dbReference>
<dbReference type="SMART" id="SM00460">
    <property type="entry name" value="TGc"/>
    <property type="match status" value="1"/>
</dbReference>
<evidence type="ECO:0000313" key="4">
    <source>
        <dbReference type="Proteomes" id="UP000199494"/>
    </source>
</evidence>
<dbReference type="STRING" id="530584.SAMN05421630_101491"/>
<keyword evidence="4" id="KW-1185">Reference proteome</keyword>
<feature type="transmembrane region" description="Helical" evidence="2">
    <location>
        <begin position="83"/>
        <end position="111"/>
    </location>
</feature>
<feature type="compositionally biased region" description="Low complexity" evidence="1">
    <location>
        <begin position="589"/>
        <end position="608"/>
    </location>
</feature>
<feature type="transmembrane region" description="Helical" evidence="2">
    <location>
        <begin position="193"/>
        <end position="212"/>
    </location>
</feature>